<name>A0A081BLM2_9BACT</name>
<feature type="transmembrane region" description="Helical" evidence="7">
    <location>
        <begin position="120"/>
        <end position="140"/>
    </location>
</feature>
<dbReference type="GO" id="GO:0055085">
    <property type="term" value="P:transmembrane transport"/>
    <property type="evidence" value="ECO:0007669"/>
    <property type="project" value="InterPro"/>
</dbReference>
<proteinExistence type="inferred from homology"/>
<evidence type="ECO:0000256" key="7">
    <source>
        <dbReference type="RuleBase" id="RU363032"/>
    </source>
</evidence>
<dbReference type="InterPro" id="IPR035906">
    <property type="entry name" value="MetI-like_sf"/>
</dbReference>
<keyword evidence="4 7" id="KW-0812">Transmembrane</keyword>
<sequence>MKSRKEYNALWRIVAYIIMVGFTLLTVLPLIWLFYSSFKPHADIVRNIFALPKSFNVSNYINAWKGGNFGAKSWTEGYFAIYTLNSIFFSAAATVITTVLALTTGYGIAKFGYKISAPIYGSFLMGLLLTVHSILVPLFVMEKSIGIYDTRLGVLLPYIAFGLPFLVFLATSFIKGLPTEIEESAIIDGANYLQVFWYVILPICRPVVATMMIFRFLGAWNEFALVLVLTSKTAIRTLPVGINAFAGGMTRDYGTQFAALVIGTLPMIIFYIFFNRRIQQGFASGGLKE</sequence>
<dbReference type="Pfam" id="PF00528">
    <property type="entry name" value="BPD_transp_1"/>
    <property type="match status" value="1"/>
</dbReference>
<keyword evidence="5 7" id="KW-1133">Transmembrane helix</keyword>
<comment type="subcellular location">
    <subcellularLocation>
        <location evidence="1 7">Cell membrane</location>
        <topology evidence="1 7">Multi-pass membrane protein</topology>
    </subcellularLocation>
</comment>
<evidence type="ECO:0000256" key="1">
    <source>
        <dbReference type="ARBA" id="ARBA00004651"/>
    </source>
</evidence>
<feature type="transmembrane region" description="Helical" evidence="7">
    <location>
        <begin position="9"/>
        <end position="35"/>
    </location>
</feature>
<dbReference type="Proteomes" id="UP000030700">
    <property type="component" value="Unassembled WGS sequence"/>
</dbReference>
<keyword evidence="3" id="KW-1003">Cell membrane</keyword>
<feature type="transmembrane region" description="Helical" evidence="7">
    <location>
        <begin position="195"/>
        <end position="217"/>
    </location>
</feature>
<dbReference type="STRING" id="1499966.U14_02531"/>
<dbReference type="PANTHER" id="PTHR43744:SF12">
    <property type="entry name" value="ABC TRANSPORTER PERMEASE PROTEIN MG189-RELATED"/>
    <property type="match status" value="1"/>
</dbReference>
<gene>
    <name evidence="9" type="ORF">U14_02531</name>
</gene>
<dbReference type="CDD" id="cd06261">
    <property type="entry name" value="TM_PBP2"/>
    <property type="match status" value="1"/>
</dbReference>
<evidence type="ECO:0000256" key="3">
    <source>
        <dbReference type="ARBA" id="ARBA00022475"/>
    </source>
</evidence>
<accession>A0A081BLM2</accession>
<evidence type="ECO:0000313" key="10">
    <source>
        <dbReference type="Proteomes" id="UP000030700"/>
    </source>
</evidence>
<dbReference type="EMBL" id="DF820457">
    <property type="protein sequence ID" value="GAK51288.1"/>
    <property type="molecule type" value="Genomic_DNA"/>
</dbReference>
<feature type="transmembrane region" description="Helical" evidence="7">
    <location>
        <begin position="253"/>
        <end position="274"/>
    </location>
</feature>
<feature type="domain" description="ABC transmembrane type-1" evidence="8">
    <location>
        <begin position="83"/>
        <end position="274"/>
    </location>
</feature>
<dbReference type="PROSITE" id="PS50928">
    <property type="entry name" value="ABC_TM1"/>
    <property type="match status" value="1"/>
</dbReference>
<dbReference type="PANTHER" id="PTHR43744">
    <property type="entry name" value="ABC TRANSPORTER PERMEASE PROTEIN MG189-RELATED-RELATED"/>
    <property type="match status" value="1"/>
</dbReference>
<dbReference type="HOGENOM" id="CLU_016047_1_2_0"/>
<comment type="similarity">
    <text evidence="7">Belongs to the binding-protein-dependent transport system permease family.</text>
</comment>
<reference evidence="9" key="1">
    <citation type="journal article" date="2015" name="PeerJ">
        <title>First genomic representation of candidate bacterial phylum KSB3 points to enhanced environmental sensing as a trigger of wastewater bulking.</title>
        <authorList>
            <person name="Sekiguchi Y."/>
            <person name="Ohashi A."/>
            <person name="Parks D.H."/>
            <person name="Yamauchi T."/>
            <person name="Tyson G.W."/>
            <person name="Hugenholtz P."/>
        </authorList>
    </citation>
    <scope>NUCLEOTIDE SEQUENCE [LARGE SCALE GENOMIC DNA]</scope>
</reference>
<evidence type="ECO:0000313" key="9">
    <source>
        <dbReference type="EMBL" id="GAK51288.1"/>
    </source>
</evidence>
<feature type="transmembrane region" description="Helical" evidence="7">
    <location>
        <begin position="152"/>
        <end position="174"/>
    </location>
</feature>
<evidence type="ECO:0000256" key="5">
    <source>
        <dbReference type="ARBA" id="ARBA00022989"/>
    </source>
</evidence>
<feature type="transmembrane region" description="Helical" evidence="7">
    <location>
        <begin position="87"/>
        <end position="108"/>
    </location>
</feature>
<keyword evidence="2 7" id="KW-0813">Transport</keyword>
<evidence type="ECO:0000259" key="8">
    <source>
        <dbReference type="PROSITE" id="PS50928"/>
    </source>
</evidence>
<dbReference type="SUPFAM" id="SSF161098">
    <property type="entry name" value="MetI-like"/>
    <property type="match status" value="1"/>
</dbReference>
<dbReference type="GO" id="GO:0005886">
    <property type="term" value="C:plasma membrane"/>
    <property type="evidence" value="ECO:0007669"/>
    <property type="project" value="UniProtKB-SubCell"/>
</dbReference>
<evidence type="ECO:0000256" key="2">
    <source>
        <dbReference type="ARBA" id="ARBA00022448"/>
    </source>
</evidence>
<evidence type="ECO:0000256" key="6">
    <source>
        <dbReference type="ARBA" id="ARBA00023136"/>
    </source>
</evidence>
<organism evidence="9">
    <name type="scientific">Candidatus Moduliflexus flocculans</name>
    <dbReference type="NCBI Taxonomy" id="1499966"/>
    <lineage>
        <taxon>Bacteria</taxon>
        <taxon>Candidatus Moduliflexota</taxon>
        <taxon>Candidatus Moduliflexia</taxon>
        <taxon>Candidatus Moduliflexales</taxon>
        <taxon>Candidatus Moduliflexaceae</taxon>
    </lineage>
</organism>
<dbReference type="Gene3D" id="1.10.3720.10">
    <property type="entry name" value="MetI-like"/>
    <property type="match status" value="1"/>
</dbReference>
<keyword evidence="6 7" id="KW-0472">Membrane</keyword>
<dbReference type="AlphaFoldDB" id="A0A081BLM2"/>
<keyword evidence="10" id="KW-1185">Reference proteome</keyword>
<dbReference type="InterPro" id="IPR000515">
    <property type="entry name" value="MetI-like"/>
</dbReference>
<protein>
    <submittedName>
        <fullName evidence="9">Binding-protein-dependent transport systems inner membrane component</fullName>
    </submittedName>
</protein>
<evidence type="ECO:0000256" key="4">
    <source>
        <dbReference type="ARBA" id="ARBA00022692"/>
    </source>
</evidence>